<proteinExistence type="predicted"/>
<evidence type="ECO:0000313" key="3">
    <source>
        <dbReference type="EMBL" id="JAS34401.1"/>
    </source>
</evidence>
<feature type="region of interest" description="Disordered" evidence="2">
    <location>
        <begin position="835"/>
        <end position="876"/>
    </location>
</feature>
<dbReference type="SUPFAM" id="SSF48371">
    <property type="entry name" value="ARM repeat"/>
    <property type="match status" value="1"/>
</dbReference>
<dbReference type="Gene3D" id="1.25.10.10">
    <property type="entry name" value="Leucine-rich Repeat Variant"/>
    <property type="match status" value="1"/>
</dbReference>
<dbReference type="EMBL" id="GEDC01002897">
    <property type="protein sequence ID" value="JAS34401.1"/>
    <property type="molecule type" value="Transcribed_RNA"/>
</dbReference>
<dbReference type="GO" id="GO:0008287">
    <property type="term" value="C:protein serine/threonine phosphatase complex"/>
    <property type="evidence" value="ECO:0007669"/>
    <property type="project" value="TreeGrafter"/>
</dbReference>
<dbReference type="InterPro" id="IPR011989">
    <property type="entry name" value="ARM-like"/>
</dbReference>
<protein>
    <recommendedName>
        <fullName evidence="4">Serine/threonine-protein phosphatase 4 regulatory subunit 4</fullName>
    </recommendedName>
</protein>
<reference evidence="3" key="1">
    <citation type="submission" date="2015-12" db="EMBL/GenBank/DDBJ databases">
        <title>De novo transcriptome assembly of four potential Pierce s Disease insect vectors from Arizona vineyards.</title>
        <authorList>
            <person name="Tassone E.E."/>
        </authorList>
    </citation>
    <scope>NUCLEOTIDE SEQUENCE</scope>
</reference>
<dbReference type="InterPro" id="IPR016024">
    <property type="entry name" value="ARM-type_fold"/>
</dbReference>
<accession>A0A1B6E8Z7</accession>
<feature type="repeat" description="HEAT" evidence="1">
    <location>
        <begin position="101"/>
        <end position="139"/>
    </location>
</feature>
<dbReference type="PANTHER" id="PTHR21467">
    <property type="entry name" value="PROTEIN PHOSPHATASE 4 REGULATORY SUBUNIT 4 PPP4R4"/>
    <property type="match status" value="1"/>
</dbReference>
<gene>
    <name evidence="3" type="ORF">g.36052</name>
</gene>
<evidence type="ECO:0000256" key="2">
    <source>
        <dbReference type="SAM" id="MobiDB-lite"/>
    </source>
</evidence>
<dbReference type="PANTHER" id="PTHR21467:SF0">
    <property type="entry name" value="SERINE_THREONINE-PROTEIN PHOSPHATASE 4 REGULATORY SUBUNIT 4"/>
    <property type="match status" value="1"/>
</dbReference>
<dbReference type="PROSITE" id="PS50077">
    <property type="entry name" value="HEAT_REPEAT"/>
    <property type="match status" value="2"/>
</dbReference>
<organism evidence="3">
    <name type="scientific">Clastoptera arizonana</name>
    <name type="common">Arizona spittle bug</name>
    <dbReference type="NCBI Taxonomy" id="38151"/>
    <lineage>
        <taxon>Eukaryota</taxon>
        <taxon>Metazoa</taxon>
        <taxon>Ecdysozoa</taxon>
        <taxon>Arthropoda</taxon>
        <taxon>Hexapoda</taxon>
        <taxon>Insecta</taxon>
        <taxon>Pterygota</taxon>
        <taxon>Neoptera</taxon>
        <taxon>Paraneoptera</taxon>
        <taxon>Hemiptera</taxon>
        <taxon>Auchenorrhyncha</taxon>
        <taxon>Cercopoidea</taxon>
        <taxon>Clastopteridae</taxon>
        <taxon>Clastoptera</taxon>
    </lineage>
</organism>
<name>A0A1B6E8Z7_9HEMI</name>
<dbReference type="AlphaFoldDB" id="A0A1B6E8Z7"/>
<dbReference type="InterPro" id="IPR021133">
    <property type="entry name" value="HEAT_type_2"/>
</dbReference>
<dbReference type="GO" id="GO:0019888">
    <property type="term" value="F:protein phosphatase regulator activity"/>
    <property type="evidence" value="ECO:0007669"/>
    <property type="project" value="TreeGrafter"/>
</dbReference>
<feature type="repeat" description="HEAT" evidence="1">
    <location>
        <begin position="62"/>
        <end position="100"/>
    </location>
</feature>
<feature type="non-terminal residue" evidence="3">
    <location>
        <position position="1"/>
    </location>
</feature>
<sequence>AWLSTLLDVIDFVPVRILESEVLPIFTTKAEISKPVKVRLSSCRVLGRLAALLPNPVVTKDVLPVIISLCQDVTAEVRATICRELPNTGKHLSQEDSNMYLITCLVDLSNDEECSVREAVIQAVAQLLQYFPATSMKYTVIPMVKKIFEQSIKNEDFTIIEVARMFGLYCINLKNHLSVDDKDWFLNHYVHLSQLNSTTKRKANKCMPADTSEDEILKQRFSTCRQQCAYNFPAMVLFSSDLKSEHLTSLVNVLLNLSSDSFLLVRKSIASGFHEILKLQPKWLPVLRDEFIKFLKDENEVVLEGFIPNIHESLSTLTTYCKGFNSEKSDCRREIAQALLICEEMLFNSFNWRLYSEFLSQLELLPQYFPSELVNEKFVPLLFQRINCCRTLPSRLAATKIVLLIMVNESQIKQKLKLKNKILELCSNSNFYTRMMFIRAMSLLLDISPKLLKEFFLINLISMTEDKVPNIRLAVCKIIPKLKLLALEPYNHELLAAIESSVHKLKEEKEKDVLEQIRTMTTELDALGNNNVKMLDFGCDSFNSNDKSCSKNTNVGRGKLLPKPIPQPSFLTPTTSRYNPKITFSNSSLKKVLHTSPGKYPSKRVGDTLNDATFIVDAGVHLPNSVELNTTSLNFSTKSETKEISSISKKTAISYFTQLDSRSSKLNQTIPTTPRPVHRLSSCTINNGDINSNVTHRDEVKKDELVVPNVNSFVLRVFNKKTDKPSSLPLKVGVYKLPPNKYTTDSGVYSQHKVKSEQNLSPKTTKRLSLDVDAISNRAVKTPFKYTNVNKRYSLNVEIKKEHPNILTPSSNMIGSSSLGSKIQTRPQSCVLKNLDTETIDEPKRSLSVENLPPKTQRPASRLPVRSVDSKSSKTK</sequence>
<evidence type="ECO:0000256" key="1">
    <source>
        <dbReference type="PROSITE-ProRule" id="PRU00103"/>
    </source>
</evidence>
<dbReference type="GO" id="GO:0005829">
    <property type="term" value="C:cytosol"/>
    <property type="evidence" value="ECO:0007669"/>
    <property type="project" value="TreeGrafter"/>
</dbReference>
<evidence type="ECO:0008006" key="4">
    <source>
        <dbReference type="Google" id="ProtNLM"/>
    </source>
</evidence>
<dbReference type="InterPro" id="IPR039918">
    <property type="entry name" value="PPP4R4"/>
</dbReference>